<evidence type="ECO:0000256" key="7">
    <source>
        <dbReference type="PIRSR" id="PIRSR604361-1"/>
    </source>
</evidence>
<evidence type="ECO:0000256" key="1">
    <source>
        <dbReference type="ARBA" id="ARBA00005008"/>
    </source>
</evidence>
<dbReference type="Pfam" id="PF00903">
    <property type="entry name" value="Glyoxalase"/>
    <property type="match status" value="1"/>
</dbReference>
<organism evidence="11">
    <name type="scientific">Phaffia rhodozyma</name>
    <name type="common">Yeast</name>
    <name type="synonym">Xanthophyllomyces dendrorhous</name>
    <dbReference type="NCBI Taxonomy" id="264483"/>
    <lineage>
        <taxon>Eukaryota</taxon>
        <taxon>Fungi</taxon>
        <taxon>Dikarya</taxon>
        <taxon>Basidiomycota</taxon>
        <taxon>Agaricomycotina</taxon>
        <taxon>Tremellomycetes</taxon>
        <taxon>Cystofilobasidiales</taxon>
        <taxon>Mrakiaceae</taxon>
        <taxon>Phaffia</taxon>
    </lineage>
</organism>
<keyword evidence="6 9" id="KW-0456">Lyase</keyword>
<evidence type="ECO:0000256" key="4">
    <source>
        <dbReference type="ARBA" id="ARBA00022723"/>
    </source>
</evidence>
<dbReference type="GO" id="GO:0004462">
    <property type="term" value="F:lactoylglutathione lyase activity"/>
    <property type="evidence" value="ECO:0007669"/>
    <property type="project" value="UniProtKB-UniRule"/>
</dbReference>
<dbReference type="NCBIfam" id="TIGR00068">
    <property type="entry name" value="glyox_I"/>
    <property type="match status" value="1"/>
</dbReference>
<feature type="active site" description="Proton donor/acceptor" evidence="7">
    <location>
        <position position="153"/>
    </location>
</feature>
<comment type="catalytic activity">
    <reaction evidence="9">
        <text>(R)-S-lactoylglutathione = methylglyoxal + glutathione</text>
        <dbReference type="Rhea" id="RHEA:19069"/>
        <dbReference type="ChEBI" id="CHEBI:17158"/>
        <dbReference type="ChEBI" id="CHEBI:57474"/>
        <dbReference type="ChEBI" id="CHEBI:57925"/>
        <dbReference type="EC" id="4.4.1.5"/>
    </reaction>
</comment>
<dbReference type="PANTHER" id="PTHR10374">
    <property type="entry name" value="LACTOYLGLUTATHIONE LYASE GLYOXALASE I"/>
    <property type="match status" value="1"/>
</dbReference>
<evidence type="ECO:0000256" key="9">
    <source>
        <dbReference type="RuleBase" id="RU361179"/>
    </source>
</evidence>
<evidence type="ECO:0000256" key="5">
    <source>
        <dbReference type="ARBA" id="ARBA00022833"/>
    </source>
</evidence>
<evidence type="ECO:0000259" key="10">
    <source>
        <dbReference type="PROSITE" id="PS51819"/>
    </source>
</evidence>
<evidence type="ECO:0000256" key="6">
    <source>
        <dbReference type="ARBA" id="ARBA00023239"/>
    </source>
</evidence>
<sequence>MSAARDPATSSFKMNHTMLRIKDPKPSLDFYQRILGMKLISEHNGGDFTLYFLAFDHSNGKMTKEELEASRFDREGIVELTWNHGTEKDENFKGYHNGNDEPQGFGHICITCSDIKSTCERFESLGVDFKKKPHEGRMKTIAFIYDPDRYWIEVVENKYQIE</sequence>
<dbReference type="Gene3D" id="3.10.180.10">
    <property type="entry name" value="2,3-Dihydroxybiphenyl 1,2-Dioxygenase, domain 1"/>
    <property type="match status" value="1"/>
</dbReference>
<feature type="binding site" evidence="8">
    <location>
        <position position="153"/>
    </location>
    <ligand>
        <name>Zn(2+)</name>
        <dbReference type="ChEBI" id="CHEBI:29105"/>
        <note>ligand shared between dimeric partners</note>
    </ligand>
</feature>
<name>A0A0F7SH76_PHARH</name>
<dbReference type="EMBL" id="LN483167">
    <property type="protein sequence ID" value="CDZ97118.1"/>
    <property type="molecule type" value="Genomic_DNA"/>
</dbReference>
<accession>A0A0F7SH76</accession>
<reference evidence="11" key="1">
    <citation type="submission" date="2014-08" db="EMBL/GenBank/DDBJ databases">
        <authorList>
            <person name="Sharma Rahul"/>
            <person name="Thines Marco"/>
        </authorList>
    </citation>
    <scope>NUCLEOTIDE SEQUENCE</scope>
</reference>
<dbReference type="InterPro" id="IPR004360">
    <property type="entry name" value="Glyas_Fos-R_dOase_dom"/>
</dbReference>
<keyword evidence="5 8" id="KW-0862">Zinc</keyword>
<comment type="cofactor">
    <cofactor evidence="8">
        <name>Zn(2+)</name>
        <dbReference type="ChEBI" id="CHEBI:29105"/>
    </cofactor>
    <text evidence="8">Binds 1 zinc ion per subunit. In the homodimer, two zinc ions are bound between subunits.</text>
</comment>
<dbReference type="PANTHER" id="PTHR10374:SF30">
    <property type="entry name" value="LACTOYLGLUTATHIONE LYASE"/>
    <property type="match status" value="1"/>
</dbReference>
<feature type="binding site" evidence="8">
    <location>
        <position position="107"/>
    </location>
    <ligand>
        <name>Zn(2+)</name>
        <dbReference type="ChEBI" id="CHEBI:29105"/>
        <note>ligand shared between dimeric partners</note>
    </ligand>
</feature>
<protein>
    <recommendedName>
        <fullName evidence="3 9">Lactoylglutathione lyase</fullName>
        <ecNumber evidence="3 9">4.4.1.5</ecNumber>
    </recommendedName>
    <alternativeName>
        <fullName evidence="9">Glyoxalase I</fullName>
    </alternativeName>
</protein>
<dbReference type="EC" id="4.4.1.5" evidence="3 9"/>
<feature type="domain" description="VOC" evidence="10">
    <location>
        <begin position="13"/>
        <end position="157"/>
    </location>
</feature>
<dbReference type="AlphaFoldDB" id="A0A0F7SH76"/>
<evidence type="ECO:0000313" key="11">
    <source>
        <dbReference type="EMBL" id="CDZ97118.1"/>
    </source>
</evidence>
<dbReference type="UniPathway" id="UPA00619">
    <property type="reaction ID" value="UER00675"/>
</dbReference>
<dbReference type="InterPro" id="IPR004361">
    <property type="entry name" value="Glyoxalase_1"/>
</dbReference>
<dbReference type="PROSITE" id="PS00935">
    <property type="entry name" value="GLYOXALASE_I_2"/>
    <property type="match status" value="1"/>
</dbReference>
<dbReference type="CDD" id="cd07233">
    <property type="entry name" value="GlxI_Zn"/>
    <property type="match status" value="1"/>
</dbReference>
<evidence type="ECO:0000256" key="3">
    <source>
        <dbReference type="ARBA" id="ARBA00012081"/>
    </source>
</evidence>
<dbReference type="PROSITE" id="PS51819">
    <property type="entry name" value="VOC"/>
    <property type="match status" value="1"/>
</dbReference>
<dbReference type="InterPro" id="IPR029068">
    <property type="entry name" value="Glyas_Bleomycin-R_OHBP_Dase"/>
</dbReference>
<dbReference type="InterPro" id="IPR037523">
    <property type="entry name" value="VOC_core"/>
</dbReference>
<dbReference type="GO" id="GO:0046872">
    <property type="term" value="F:metal ion binding"/>
    <property type="evidence" value="ECO:0007669"/>
    <property type="project" value="UniProtKB-UniRule"/>
</dbReference>
<dbReference type="InterPro" id="IPR018146">
    <property type="entry name" value="Glyoxalase_1_CS"/>
</dbReference>
<comment type="function">
    <text evidence="9">Catalyzes the conversion of hemimercaptal, formed from methylglyoxal and glutathione, to S-lactoylglutathione.</text>
</comment>
<evidence type="ECO:0000256" key="2">
    <source>
        <dbReference type="ARBA" id="ARBA00010363"/>
    </source>
</evidence>
<comment type="pathway">
    <text evidence="1 9">Secondary metabolite metabolism; methylglyoxal degradation; (R)-lactate from methylglyoxal: step 1/2.</text>
</comment>
<keyword evidence="4 8" id="KW-0479">Metal-binding</keyword>
<feature type="binding site" evidence="8">
    <location>
        <position position="79"/>
    </location>
    <ligand>
        <name>Zn(2+)</name>
        <dbReference type="ChEBI" id="CHEBI:29105"/>
        <note>ligand shared between dimeric partners</note>
    </ligand>
</feature>
<comment type="similarity">
    <text evidence="2 9">Belongs to the glyoxalase I family.</text>
</comment>
<dbReference type="SUPFAM" id="SSF54593">
    <property type="entry name" value="Glyoxalase/Bleomycin resistance protein/Dihydroxybiphenyl dioxygenase"/>
    <property type="match status" value="1"/>
</dbReference>
<evidence type="ECO:0000256" key="8">
    <source>
        <dbReference type="PIRSR" id="PIRSR604361-3"/>
    </source>
</evidence>
<dbReference type="PROSITE" id="PS00934">
    <property type="entry name" value="GLYOXALASE_I_1"/>
    <property type="match status" value="1"/>
</dbReference>
<proteinExistence type="inferred from homology"/>